<dbReference type="EMBL" id="RDQM01000020">
    <property type="protein sequence ID" value="RMW95024.1"/>
    <property type="molecule type" value="Genomic_DNA"/>
</dbReference>
<evidence type="ECO:0000313" key="3">
    <source>
        <dbReference type="Proteomes" id="UP000267521"/>
    </source>
</evidence>
<evidence type="ECO:0000313" key="2">
    <source>
        <dbReference type="EMBL" id="RMW95024.1"/>
    </source>
</evidence>
<organism evidence="2 3">
    <name type="scientific">Allofranklinella schreckenbergeri</name>
    <dbReference type="NCBI Taxonomy" id="1076744"/>
    <lineage>
        <taxon>Bacteria</taxon>
        <taxon>Pseudomonadati</taxon>
        <taxon>Pseudomonadota</taxon>
        <taxon>Betaproteobacteria</taxon>
        <taxon>Burkholderiales</taxon>
        <taxon>Comamonadaceae</taxon>
        <taxon>Allofranklinella</taxon>
    </lineage>
</organism>
<feature type="domain" description="DUF4214" evidence="1">
    <location>
        <begin position="8"/>
        <end position="57"/>
    </location>
</feature>
<accession>A0A3M6PXC0</accession>
<protein>
    <submittedName>
        <fullName evidence="2">DUF4214 domain-containing protein</fullName>
    </submittedName>
</protein>
<proteinExistence type="predicted"/>
<dbReference type="InterPro" id="IPR025282">
    <property type="entry name" value="DUF4214"/>
</dbReference>
<evidence type="ECO:0000259" key="1">
    <source>
        <dbReference type="Pfam" id="PF13946"/>
    </source>
</evidence>
<reference evidence="2 3" key="1">
    <citation type="submission" date="2018-10" db="EMBL/GenBank/DDBJ databases">
        <title>Comamonadaceae CDC group NO-1 genome sequencing and assembly.</title>
        <authorList>
            <person name="Bernier A.-M."/>
            <person name="Bernard K."/>
        </authorList>
    </citation>
    <scope>NUCLEOTIDE SEQUENCE [LARGE SCALE GENOMIC DNA]</scope>
    <source>
        <strain evidence="2 3">NML970147</strain>
    </source>
</reference>
<comment type="caution">
    <text evidence="2">The sequence shown here is derived from an EMBL/GenBank/DDBJ whole genome shotgun (WGS) entry which is preliminary data.</text>
</comment>
<sequence>MAVSDHFDNVQKIYLAFYQRPADPGGLTYWADQVEQAGGDISKVIDAFANSAEATALYGKIDETTIGNVIDAVYKALFNVTPDQAGKDYYVEGFKAGTFGPGTIALNILNGAQGNDLTAIKNKLDAAEKFTKVLDPELDGAGALATYNAEDAVAVRKWLAGVDAVNRVSEDQVKSFIKTTVASPTDPINGGVQGTQLTLAADKLFSDADGAVFKAPVEQNMLGSLNNTLASGDVILATGKGAKLQADLVETVIGAHSNAPAINPTVTGVEVVEIRALEQATSGGGGTGTLTASQVDAENFYGVKEWWSVNSRATVQIEDVRTRPEETLLGFRSADATPTSGTQVDFNVFFNPDMLHANTRAKDSSISLMIDSISKPGDLSQVPADGVIFELAGKQYTVRADAIGEAKNHAEFMAALTAELAKEPALAGLQATLSGNEVTLVDPAGGTFKQGGWTFKNNIVPSSGDIKWAQSVGKATDVTEPVSTTLVLDKVGHSTSQGGGVNIGSAGAGGIEVFDLKVGGSSWVRKIESKAEVEHSLKGDQHLAEVKISHLEDGVKGGLKVGEVSTNTDGRVQANGFTNVREISAEGFTGALNLGIALTADAVNRYLGPDVKEPVEFAYVGGEGADLFNISIDGAVTADPDFRGKIDLGAGDDRLVLKADKLDQIKIDGGEGRNTIVVEGAGLGAGALKPNEFKNLQVYEIGGTTRGPIGGPAVVGTHTFTSLESVEEVIVATGKPHEIWEVVPPSTTPSHTADAFGGAKLVDFNGDKLLVTGREQTVTDGNADQVFNELTLNGANKAAVTVTLDNAARKDGKLTVDAMTFGDNGADLSQVRDLTIESKGQRDVSNEVTVLSAEKVGNFTVNGTQAFTTKIVAAANTASANPADYTNLVVNASGLAVKEGKPGFDLTLDADIVTKVDTGSSSAAVTLTGTAGKDKLTLTDGALQLTDDTTVLGFETIQFGDAAATAGKFNASKVIGATDFILANTSGALELTHLGNAINVDVNTKDVADNVTIRGAGAKESVNIKFRDTGAETTDWEQGSAEKLYVGGYKNIKLDLTAKQVAGEVNTYNFDLELLDREGKNADDHVGTFVETGATDWTGKGIAARTLEVVGGDAKNHDDSLTLDALDVALDVIDFSGYNGTVTGALKNHAAKPALDVTIKVGGYALDWELNQTGTSKFNTIFEFVKPKTGVPGADVESAGVVWTIKDFVGGATSPNAGDAQNWTKLDLTALGIKGMSDVLVTGIDTNSDGTADFTYIYSQAEASSGLSEPYTWAIKLVGDYTQSGAILAEQFAS</sequence>
<gene>
    <name evidence="2" type="ORF">EBQ26_11750</name>
</gene>
<dbReference type="RefSeq" id="WP_122239395.1">
    <property type="nucleotide sequence ID" value="NZ_RDQM01000020.1"/>
</dbReference>
<dbReference type="Proteomes" id="UP000267521">
    <property type="component" value="Unassembled WGS sequence"/>
</dbReference>
<dbReference type="Pfam" id="PF13946">
    <property type="entry name" value="DUF4214"/>
    <property type="match status" value="1"/>
</dbReference>
<name>A0A3M6PXC0_9BURK</name>